<dbReference type="Pfam" id="PF14793">
    <property type="entry name" value="DUF4478"/>
    <property type="match status" value="1"/>
</dbReference>
<dbReference type="RefSeq" id="WP_166880271.1">
    <property type="nucleotide sequence ID" value="NZ_WHJH01000035.1"/>
</dbReference>
<evidence type="ECO:0000259" key="5">
    <source>
        <dbReference type="Pfam" id="PF14793"/>
    </source>
</evidence>
<dbReference type="InterPro" id="IPR021826">
    <property type="entry name" value="PpnN_C"/>
</dbReference>
<evidence type="ECO:0000256" key="3">
    <source>
        <dbReference type="ARBA" id="ARBA00031983"/>
    </source>
</evidence>
<dbReference type="EC" id="3.2.2.4" evidence="2"/>
<protein>
    <recommendedName>
        <fullName evidence="3">AMP nucleosidase</fullName>
        <ecNumber evidence="2">3.2.2.4</ecNumber>
    </recommendedName>
    <alternativeName>
        <fullName evidence="3">AMP nucleosidase</fullName>
    </alternativeName>
</protein>
<keyword evidence="7" id="KW-1185">Reference proteome</keyword>
<gene>
    <name evidence="6" type="ORF">F2P45_22950</name>
</gene>
<evidence type="ECO:0000313" key="6">
    <source>
        <dbReference type="EMBL" id="NHZ91841.1"/>
    </source>
</evidence>
<reference evidence="6 7" key="1">
    <citation type="submission" date="2019-10" db="EMBL/GenBank/DDBJ databases">
        <title>Taxonomy of Antarctic Massilia spp.: description of Massilia rubra sp. nov., Massilia aquatica sp. nov., Massilia mucilaginosa sp. nov., Massilia frigida sp. nov. isolated from streams, lakes and regoliths.</title>
        <authorList>
            <person name="Holochova P."/>
            <person name="Sedlacek I."/>
            <person name="Kralova S."/>
            <person name="Maslanova I."/>
            <person name="Busse H.-J."/>
            <person name="Stankova E."/>
            <person name="Vrbovska V."/>
            <person name="Kovarovic V."/>
            <person name="Bartak M."/>
            <person name="Svec P."/>
            <person name="Pantucek R."/>
        </authorList>
    </citation>
    <scope>NUCLEOTIDE SEQUENCE [LARGE SCALE GENOMIC DNA]</scope>
    <source>
        <strain evidence="6 7">CCM 8733</strain>
    </source>
</reference>
<proteinExistence type="predicted"/>
<dbReference type="EMBL" id="WHJH01000035">
    <property type="protein sequence ID" value="NHZ91841.1"/>
    <property type="molecule type" value="Genomic_DNA"/>
</dbReference>
<dbReference type="Gene3D" id="3.40.50.450">
    <property type="match status" value="1"/>
</dbReference>
<dbReference type="Pfam" id="PF11892">
    <property type="entry name" value="PpnN_C"/>
    <property type="match status" value="1"/>
</dbReference>
<evidence type="ECO:0000256" key="2">
    <source>
        <dbReference type="ARBA" id="ARBA00011985"/>
    </source>
</evidence>
<comment type="caution">
    <text evidence="6">The sequence shown here is derived from an EMBL/GenBank/DDBJ whole genome shotgun (WGS) entry which is preliminary data.</text>
</comment>
<dbReference type="InterPro" id="IPR031100">
    <property type="entry name" value="LOG_fam"/>
</dbReference>
<sequence length="456" mass="51034">MEHDVVDTLISPEGQLEVLSKAEVFKLLDTSQGGLYQIFRNCALAVLNCGSTIDDGKELLERYKSFEISIVQRERGIKLEIKGAPAIAFVDGKMIKGIHEHLFAVLRDIVFISSEVTDNPKFDMSRTEGITDSVFHILRNADVLQPQRNPNLVVCWGGHSINRIEYNYSKEVGYQMGLRDLDICTGCGPGAMKGPMKGATIGHAKQRLAGGRYLGISEPGIIAAESPNPIVNDLVIMPDIEKRLEAFVRTGHGIIVFPGGAGTAEEILYILGILLHPDNADMPYPLIFTGPETARDYFIQINQFIADTLGEEAQKRYKIIIDDPEMVAREMQLGIRQVREFRKSRSDAYYFNWLLKIDEEFQRPFRPTHENMRNLSLHKNQEKHLLAANLRRAFSGVVAGNVKDEGIRAIEKFGHFEIHGDAAIMGPMDALLSSFVAQSRMKLPGKAYTPCYRVIT</sequence>
<accession>A0ABX0NZ03</accession>
<dbReference type="Pfam" id="PF03641">
    <property type="entry name" value="Lysine_decarbox"/>
    <property type="match status" value="1"/>
</dbReference>
<dbReference type="InterPro" id="IPR052341">
    <property type="entry name" value="LOG_family_nucleotidases"/>
</dbReference>
<comment type="catalytic activity">
    <reaction evidence="1">
        <text>AMP + H2O = D-ribose 5-phosphate + adenine</text>
        <dbReference type="Rhea" id="RHEA:20129"/>
        <dbReference type="ChEBI" id="CHEBI:15377"/>
        <dbReference type="ChEBI" id="CHEBI:16708"/>
        <dbReference type="ChEBI" id="CHEBI:78346"/>
        <dbReference type="ChEBI" id="CHEBI:456215"/>
        <dbReference type="EC" id="3.2.2.4"/>
    </reaction>
</comment>
<feature type="domain" description="Pyrimidine/purine nucleotide 5'-monophosphate nucleosidase C-terminal" evidence="4">
    <location>
        <begin position="335"/>
        <end position="455"/>
    </location>
</feature>
<dbReference type="PANTHER" id="PTHR43393:SF1">
    <property type="entry name" value="PYRIMIDINE_PURINE NUCLEOTIDE 5'-MONOPHOSPHATE NUCLEOSIDASE"/>
    <property type="match status" value="1"/>
</dbReference>
<feature type="domain" description="Pyrimidine/purine nucleotide 5'-monophosphate nucleosidase N-terminal" evidence="5">
    <location>
        <begin position="9"/>
        <end position="115"/>
    </location>
</feature>
<dbReference type="NCBIfam" id="NF038390">
    <property type="entry name" value="Nsidase_PpnN"/>
    <property type="match status" value="1"/>
</dbReference>
<evidence type="ECO:0000313" key="7">
    <source>
        <dbReference type="Proteomes" id="UP000609726"/>
    </source>
</evidence>
<dbReference type="SUPFAM" id="SSF102405">
    <property type="entry name" value="MCP/YpsA-like"/>
    <property type="match status" value="1"/>
</dbReference>
<evidence type="ECO:0000259" key="4">
    <source>
        <dbReference type="Pfam" id="PF11892"/>
    </source>
</evidence>
<dbReference type="InterPro" id="IPR027820">
    <property type="entry name" value="PpnN_N"/>
</dbReference>
<organism evidence="6 7">
    <name type="scientific">Massilia mucilaginosa</name>
    <dbReference type="NCBI Taxonomy" id="2609282"/>
    <lineage>
        <taxon>Bacteria</taxon>
        <taxon>Pseudomonadati</taxon>
        <taxon>Pseudomonadota</taxon>
        <taxon>Betaproteobacteria</taxon>
        <taxon>Burkholderiales</taxon>
        <taxon>Oxalobacteraceae</taxon>
        <taxon>Telluria group</taxon>
        <taxon>Massilia</taxon>
    </lineage>
</organism>
<dbReference type="InterPro" id="IPR037153">
    <property type="entry name" value="PpnN-like_sf"/>
</dbReference>
<name>A0ABX0NZ03_9BURK</name>
<dbReference type="Gene3D" id="3.30.1850.10">
    <property type="entry name" value="MoCo carrier protein-like"/>
    <property type="match status" value="1"/>
</dbReference>
<dbReference type="PANTHER" id="PTHR43393">
    <property type="entry name" value="CYTOKININ RIBOSIDE 5'-MONOPHOSPHATE PHOSPHORIBOHYDROLASE"/>
    <property type="match status" value="1"/>
</dbReference>
<dbReference type="InterPro" id="IPR049788">
    <property type="entry name" value="PpnN"/>
</dbReference>
<evidence type="ECO:0000256" key="1">
    <source>
        <dbReference type="ARBA" id="ARBA00000274"/>
    </source>
</evidence>
<dbReference type="Proteomes" id="UP000609726">
    <property type="component" value="Unassembled WGS sequence"/>
</dbReference>